<dbReference type="Proteomes" id="UP001174691">
    <property type="component" value="Unassembled WGS sequence"/>
</dbReference>
<dbReference type="GO" id="GO:0000272">
    <property type="term" value="P:polysaccharide catabolic process"/>
    <property type="evidence" value="ECO:0007669"/>
    <property type="project" value="InterPro"/>
</dbReference>
<dbReference type="PANTHER" id="PTHR31263:SF0">
    <property type="entry name" value="CELLULASE FAMILY PROTEIN (AFU_ORTHOLOGUE AFUA_5G14560)"/>
    <property type="match status" value="1"/>
</dbReference>
<comment type="similarity">
    <text evidence="1 4">Belongs to the glycosyl hydrolase 5 (cellulase A) family.</text>
</comment>
<dbReference type="InterPro" id="IPR017853">
    <property type="entry name" value="GH"/>
</dbReference>
<dbReference type="Pfam" id="PF00150">
    <property type="entry name" value="Cellulase"/>
    <property type="match status" value="1"/>
</dbReference>
<keyword evidence="2 4" id="KW-0378">Hydrolase</keyword>
<sequence>MVKLTVLSALTACLAGISRAAPASYSAAWPNGPFVTSGRWIRDATGTNVTYAGANWPGAADVMIPEGLQYQSIETIVSKIKSVGMNAIRLTYAIEMIDQIYTNGGKDIPISTALTKALGATNGPKVLAQIIAKNPQFTASTTRLQVFDAVAAECAKQQIYVHLDNHISKGMWCCSTDDGNSWWGDTYFSTANWTRGLTYMANHGKSWPNLMSMALRNEPREPSSGPAKSTYNWQSWYTYIKQGSEAIHSVNPDVLIFLSGLGFDTTLTPVAKDTALTPGSGKFNLADFPGYANKLVLELHNYENSATSCSSLQGNLNNNGFSALGANKFPVMLTEFGFQMDASTWKGVYASCLASYLPAQKAGWFIWVLSGSYYIRSGTQDYEEGWGLLTHDWSAWRSPSYVNGALVTMVKNTLA</sequence>
<evidence type="ECO:0000256" key="5">
    <source>
        <dbReference type="SAM" id="SignalP"/>
    </source>
</evidence>
<evidence type="ECO:0000313" key="7">
    <source>
        <dbReference type="EMBL" id="KAJ9139528.1"/>
    </source>
</evidence>
<comment type="caution">
    <text evidence="7">The sequence shown here is derived from an EMBL/GenBank/DDBJ whole genome shotgun (WGS) entry which is preliminary data.</text>
</comment>
<gene>
    <name evidence="7" type="ORF">NKR19_g7437</name>
</gene>
<protein>
    <submittedName>
        <fullName evidence="7">Glycoside hydrolase</fullName>
    </submittedName>
</protein>
<proteinExistence type="inferred from homology"/>
<evidence type="ECO:0000313" key="8">
    <source>
        <dbReference type="Proteomes" id="UP001174691"/>
    </source>
</evidence>
<organism evidence="7 8">
    <name type="scientific">Coniochaeta hoffmannii</name>
    <dbReference type="NCBI Taxonomy" id="91930"/>
    <lineage>
        <taxon>Eukaryota</taxon>
        <taxon>Fungi</taxon>
        <taxon>Dikarya</taxon>
        <taxon>Ascomycota</taxon>
        <taxon>Pezizomycotina</taxon>
        <taxon>Sordariomycetes</taxon>
        <taxon>Sordariomycetidae</taxon>
        <taxon>Coniochaetales</taxon>
        <taxon>Coniochaetaceae</taxon>
        <taxon>Coniochaeta</taxon>
    </lineage>
</organism>
<feature type="signal peptide" evidence="5">
    <location>
        <begin position="1"/>
        <end position="20"/>
    </location>
</feature>
<evidence type="ECO:0000256" key="1">
    <source>
        <dbReference type="ARBA" id="ARBA00005641"/>
    </source>
</evidence>
<name>A0AA38R7J4_9PEZI</name>
<dbReference type="SUPFAM" id="SSF51445">
    <property type="entry name" value="(Trans)glycosidases"/>
    <property type="match status" value="1"/>
</dbReference>
<accession>A0AA38R7J4</accession>
<dbReference type="EMBL" id="JANBVN010000129">
    <property type="protein sequence ID" value="KAJ9139528.1"/>
    <property type="molecule type" value="Genomic_DNA"/>
</dbReference>
<feature type="domain" description="Glycoside hydrolase family 5" evidence="6">
    <location>
        <begin position="55"/>
        <end position="370"/>
    </location>
</feature>
<dbReference type="PANTHER" id="PTHR31263">
    <property type="entry name" value="CELLULASE FAMILY PROTEIN (AFU_ORTHOLOGUE AFUA_5G14560)"/>
    <property type="match status" value="1"/>
</dbReference>
<reference evidence="7" key="1">
    <citation type="submission" date="2022-07" db="EMBL/GenBank/DDBJ databases">
        <title>Fungi with potential for degradation of polypropylene.</title>
        <authorList>
            <person name="Gostincar C."/>
        </authorList>
    </citation>
    <scope>NUCLEOTIDE SEQUENCE</scope>
    <source>
        <strain evidence="7">EXF-13287</strain>
    </source>
</reference>
<keyword evidence="3 4" id="KW-0326">Glycosidase</keyword>
<feature type="chain" id="PRO_5041393725" evidence="5">
    <location>
        <begin position="21"/>
        <end position="415"/>
    </location>
</feature>
<dbReference type="Gene3D" id="3.20.20.80">
    <property type="entry name" value="Glycosidases"/>
    <property type="match status" value="1"/>
</dbReference>
<evidence type="ECO:0000259" key="6">
    <source>
        <dbReference type="Pfam" id="PF00150"/>
    </source>
</evidence>
<keyword evidence="5" id="KW-0732">Signal</keyword>
<dbReference type="GO" id="GO:0004553">
    <property type="term" value="F:hydrolase activity, hydrolyzing O-glycosyl compounds"/>
    <property type="evidence" value="ECO:0007669"/>
    <property type="project" value="InterPro"/>
</dbReference>
<dbReference type="InterPro" id="IPR001547">
    <property type="entry name" value="Glyco_hydro_5"/>
</dbReference>
<dbReference type="AlphaFoldDB" id="A0AA38R7J4"/>
<evidence type="ECO:0000256" key="2">
    <source>
        <dbReference type="ARBA" id="ARBA00022801"/>
    </source>
</evidence>
<evidence type="ECO:0000256" key="3">
    <source>
        <dbReference type="ARBA" id="ARBA00023295"/>
    </source>
</evidence>
<keyword evidence="8" id="KW-1185">Reference proteome</keyword>
<evidence type="ECO:0000256" key="4">
    <source>
        <dbReference type="RuleBase" id="RU361153"/>
    </source>
</evidence>